<dbReference type="InterPro" id="IPR050346">
    <property type="entry name" value="FMO-like"/>
</dbReference>
<dbReference type="FunFam" id="3.50.50.60:FF:000169">
    <property type="entry name" value="Flavin-containing monooxygenase"/>
    <property type="match status" value="1"/>
</dbReference>
<dbReference type="AlphaFoldDB" id="A0A2N9I2S5"/>
<dbReference type="EC" id="1.-.-.-" evidence="5"/>
<evidence type="ECO:0000256" key="4">
    <source>
        <dbReference type="ARBA" id="ARBA00023002"/>
    </source>
</evidence>
<dbReference type="Pfam" id="PF00743">
    <property type="entry name" value="FMO-like"/>
    <property type="match status" value="1"/>
</dbReference>
<feature type="compositionally biased region" description="Basic and acidic residues" evidence="6">
    <location>
        <begin position="624"/>
        <end position="644"/>
    </location>
</feature>
<dbReference type="Gene3D" id="3.50.50.60">
    <property type="entry name" value="FAD/NAD(P)-binding domain"/>
    <property type="match status" value="2"/>
</dbReference>
<keyword evidence="4 5" id="KW-0560">Oxidoreductase</keyword>
<dbReference type="GO" id="GO:0050660">
    <property type="term" value="F:flavin adenine dinucleotide binding"/>
    <property type="evidence" value="ECO:0007669"/>
    <property type="project" value="InterPro"/>
</dbReference>
<gene>
    <name evidence="7" type="ORF">FSB_LOCUS48228</name>
</gene>
<proteinExistence type="inferred from homology"/>
<dbReference type="GO" id="GO:0004499">
    <property type="term" value="F:N,N-dimethylaniline monooxygenase activity"/>
    <property type="evidence" value="ECO:0007669"/>
    <property type="project" value="InterPro"/>
</dbReference>
<dbReference type="SUPFAM" id="SSF51905">
    <property type="entry name" value="FAD/NAD(P)-binding domain"/>
    <property type="match status" value="1"/>
</dbReference>
<feature type="compositionally biased region" description="Basic residues" evidence="6">
    <location>
        <begin position="469"/>
        <end position="478"/>
    </location>
</feature>
<dbReference type="GO" id="GO:0050661">
    <property type="term" value="F:NADP binding"/>
    <property type="evidence" value="ECO:0007669"/>
    <property type="project" value="InterPro"/>
</dbReference>
<dbReference type="PANTHER" id="PTHR23023">
    <property type="entry name" value="DIMETHYLANILINE MONOOXYGENASE"/>
    <property type="match status" value="1"/>
</dbReference>
<evidence type="ECO:0000256" key="5">
    <source>
        <dbReference type="RuleBase" id="RU361177"/>
    </source>
</evidence>
<dbReference type="FunFam" id="3.50.50.60:FF:000440">
    <property type="entry name" value="Flavin-containing monooxygenase"/>
    <property type="match status" value="1"/>
</dbReference>
<name>A0A2N9I2S5_FAGSY</name>
<dbReference type="EMBL" id="OIVN01005001">
    <property type="protein sequence ID" value="SPD20346.1"/>
    <property type="molecule type" value="Genomic_DNA"/>
</dbReference>
<evidence type="ECO:0000256" key="3">
    <source>
        <dbReference type="ARBA" id="ARBA00022827"/>
    </source>
</evidence>
<dbReference type="InterPro" id="IPR020946">
    <property type="entry name" value="Flavin_mOase-like"/>
</dbReference>
<keyword evidence="5" id="KW-0503">Monooxygenase</keyword>
<accession>A0A2N9I2S5</accession>
<sequence>MAAVSRSAMAASSRSAMAAASRLAMAASSRSAMAASSRSAMAAASRSAMAASIGVQIRCERDEMRGGLRERFLRGEVHLVDFVILCIGRFSDIPNIPEFPPNQGPEAFPGKVIHSMEYTAMDYESAAEFVKGKQVTVVGFQKFAMDIAMECSMANGIEHPCTVLYKTEHWNVPDYLPWGVPLTYLYFNRFSELLVHKPGEGFLLSLLATILSPVRWAFSKFVESHIKKKHRLAKFGMVPKQSFLTEISSCMIATVPEKFYDKVEEGSIILKKGKSFSFSKEGVLVNGEAQPLKTDLVILATGFKGEKKLKDTFLSPTFQNYIVGSLNASVPLYRECINPRIPQLAVIGFSESISNLYTSEMRCRWLAELLDGTFKLPSIKEMEKDVAKWDEYMKKYSGEYYRRSCIGALHICNQTENHHHHAVLQQKTQAENHRNTTKPPSNHHYNRKPLTPSYQITTTQKTQPEKPKPKPKINRKPNQKPPWRSEGSTTSRPWDRHGKVVRASRRGGGWPRRGSRSEKRATPWVSPWTGWPHSQVVVVESYLRKEKKKASPWVSAGGFRWWLLRKEKKKSLAMGLGFRWWLPWVSVSGGGSRFQVVAAVGLDFRWWLPWVSVSGGGCRGSRRASTENAERARAQREERRERSE</sequence>
<protein>
    <recommendedName>
        <fullName evidence="5">Flavin-containing monooxygenase</fullName>
        <ecNumber evidence="5">1.-.-.-</ecNumber>
    </recommendedName>
</protein>
<comment type="cofactor">
    <cofactor evidence="5">
        <name>FAD</name>
        <dbReference type="ChEBI" id="CHEBI:57692"/>
    </cofactor>
</comment>
<keyword evidence="3 5" id="KW-0274">FAD</keyword>
<feature type="region of interest" description="Disordered" evidence="6">
    <location>
        <begin position="616"/>
        <end position="644"/>
    </location>
</feature>
<evidence type="ECO:0000256" key="6">
    <source>
        <dbReference type="SAM" id="MobiDB-lite"/>
    </source>
</evidence>
<evidence type="ECO:0000256" key="1">
    <source>
        <dbReference type="ARBA" id="ARBA00009183"/>
    </source>
</evidence>
<reference evidence="7" key="1">
    <citation type="submission" date="2018-02" db="EMBL/GenBank/DDBJ databases">
        <authorList>
            <person name="Cohen D.B."/>
            <person name="Kent A.D."/>
        </authorList>
    </citation>
    <scope>NUCLEOTIDE SEQUENCE</scope>
</reference>
<evidence type="ECO:0000313" key="7">
    <source>
        <dbReference type="EMBL" id="SPD20346.1"/>
    </source>
</evidence>
<organism evidence="7">
    <name type="scientific">Fagus sylvatica</name>
    <name type="common">Beechnut</name>
    <dbReference type="NCBI Taxonomy" id="28930"/>
    <lineage>
        <taxon>Eukaryota</taxon>
        <taxon>Viridiplantae</taxon>
        <taxon>Streptophyta</taxon>
        <taxon>Embryophyta</taxon>
        <taxon>Tracheophyta</taxon>
        <taxon>Spermatophyta</taxon>
        <taxon>Magnoliopsida</taxon>
        <taxon>eudicotyledons</taxon>
        <taxon>Gunneridae</taxon>
        <taxon>Pentapetalae</taxon>
        <taxon>rosids</taxon>
        <taxon>fabids</taxon>
        <taxon>Fagales</taxon>
        <taxon>Fagaceae</taxon>
        <taxon>Fagus</taxon>
    </lineage>
</organism>
<evidence type="ECO:0000256" key="2">
    <source>
        <dbReference type="ARBA" id="ARBA00022630"/>
    </source>
</evidence>
<keyword evidence="2 5" id="KW-0285">Flavoprotein</keyword>
<dbReference type="InterPro" id="IPR036188">
    <property type="entry name" value="FAD/NAD-bd_sf"/>
</dbReference>
<comment type="similarity">
    <text evidence="1 5">Belongs to the FMO family.</text>
</comment>
<feature type="region of interest" description="Disordered" evidence="6">
    <location>
        <begin position="420"/>
        <end position="522"/>
    </location>
</feature>